<gene>
    <name evidence="1" type="ORF">NQ176_g146</name>
</gene>
<keyword evidence="2" id="KW-1185">Reference proteome</keyword>
<proteinExistence type="predicted"/>
<organism evidence="1 2">
    <name type="scientific">Zarea fungicola</name>
    <dbReference type="NCBI Taxonomy" id="93591"/>
    <lineage>
        <taxon>Eukaryota</taxon>
        <taxon>Fungi</taxon>
        <taxon>Dikarya</taxon>
        <taxon>Ascomycota</taxon>
        <taxon>Pezizomycotina</taxon>
        <taxon>Sordariomycetes</taxon>
        <taxon>Hypocreomycetidae</taxon>
        <taxon>Hypocreales</taxon>
        <taxon>Cordycipitaceae</taxon>
        <taxon>Zarea</taxon>
    </lineage>
</organism>
<dbReference type="Proteomes" id="UP001143910">
    <property type="component" value="Unassembled WGS sequence"/>
</dbReference>
<accession>A0ACC1P071</accession>
<sequence length="332" mass="37512">MGWRMGSTAVMASVGAVCRGFLYAFNTVEVTGLHNLLEVLDRRKAETRDRGLLTVCNHVAVVDDPLIWGILPLRYALDVENLRWSLAAHDICFKNRFTSTFFNLGQTLPMHRLWHSKLGGLYQPTMVQAIGLLSSPSSRPKITSPTYSTNGKDVIPAPGFYAANRNAWVHVFPEACCHQSADSSLRYFKWGVSRLILESDPAPEFVPMFVHGTQDIMPEDRSFPRFLPRIGNRIRIAIGKPADSEVLFGAYRQRWRQLAEKKNTEELQHGPEAVQLRVELAKAVRDEILKMRATLGLPNEMDETSALAETWDKEPNKRKFKSPVDGSLVNRH</sequence>
<dbReference type="EMBL" id="JANJQO010000004">
    <property type="protein sequence ID" value="KAJ2984201.1"/>
    <property type="molecule type" value="Genomic_DNA"/>
</dbReference>
<name>A0ACC1P071_9HYPO</name>
<evidence type="ECO:0000313" key="1">
    <source>
        <dbReference type="EMBL" id="KAJ2984201.1"/>
    </source>
</evidence>
<reference evidence="1" key="1">
    <citation type="submission" date="2022-08" db="EMBL/GenBank/DDBJ databases">
        <title>Genome Sequence of Lecanicillium fungicola.</title>
        <authorList>
            <person name="Buettner E."/>
        </authorList>
    </citation>
    <scope>NUCLEOTIDE SEQUENCE</scope>
    <source>
        <strain evidence="1">Babe33</strain>
    </source>
</reference>
<comment type="caution">
    <text evidence="1">The sequence shown here is derived from an EMBL/GenBank/DDBJ whole genome shotgun (WGS) entry which is preliminary data.</text>
</comment>
<protein>
    <submittedName>
        <fullName evidence="1">Uncharacterized protein</fullName>
    </submittedName>
</protein>
<evidence type="ECO:0000313" key="2">
    <source>
        <dbReference type="Proteomes" id="UP001143910"/>
    </source>
</evidence>